<sequence length="105" mass="12079">MCMLFWFCIAHICDGQKQPMITPKKTTLKIESAQEDNLELFKEVLRGTLFRKARLLLSLSIDQENQELHRYRLSFSWAVAVAGCSSRSSFIAYSTEMCGVKKLQL</sequence>
<evidence type="ECO:0000313" key="2">
    <source>
        <dbReference type="EnsemblPlants" id="TuG1812G0700005296.01.T01"/>
    </source>
</evidence>
<protein>
    <submittedName>
        <fullName evidence="2">Uncharacterized protein</fullName>
    </submittedName>
</protein>
<keyword evidence="1" id="KW-0732">Signal</keyword>
<dbReference type="EnsemblPlants" id="TuG1812G0700005296.01.T01">
    <property type="protein sequence ID" value="TuG1812G0700005296.01.T01"/>
    <property type="gene ID" value="TuG1812G0700005296.01"/>
</dbReference>
<dbReference type="Gramene" id="TuG1812G0700005296.01.T01">
    <property type="protein sequence ID" value="TuG1812G0700005296.01.T01"/>
    <property type="gene ID" value="TuG1812G0700005296.01"/>
</dbReference>
<reference evidence="2" key="2">
    <citation type="submission" date="2018-03" db="EMBL/GenBank/DDBJ databases">
        <title>The Triticum urartu genome reveals the dynamic nature of wheat genome evolution.</title>
        <authorList>
            <person name="Ling H."/>
            <person name="Ma B."/>
            <person name="Shi X."/>
            <person name="Liu H."/>
            <person name="Dong L."/>
            <person name="Sun H."/>
            <person name="Cao Y."/>
            <person name="Gao Q."/>
            <person name="Zheng S."/>
            <person name="Li Y."/>
            <person name="Yu Y."/>
            <person name="Du H."/>
            <person name="Qi M."/>
            <person name="Li Y."/>
            <person name="Yu H."/>
            <person name="Cui Y."/>
            <person name="Wang N."/>
            <person name="Chen C."/>
            <person name="Wu H."/>
            <person name="Zhao Y."/>
            <person name="Zhang J."/>
            <person name="Li Y."/>
            <person name="Zhou W."/>
            <person name="Zhang B."/>
            <person name="Hu W."/>
            <person name="Eijk M."/>
            <person name="Tang J."/>
            <person name="Witsenboer H."/>
            <person name="Zhao S."/>
            <person name="Li Z."/>
            <person name="Zhang A."/>
            <person name="Wang D."/>
            <person name="Liang C."/>
        </authorList>
    </citation>
    <scope>NUCLEOTIDE SEQUENCE [LARGE SCALE GENOMIC DNA]</scope>
    <source>
        <strain evidence="2">cv. G1812</strain>
    </source>
</reference>
<reference evidence="2" key="3">
    <citation type="submission" date="2022-06" db="UniProtKB">
        <authorList>
            <consortium name="EnsemblPlants"/>
        </authorList>
    </citation>
    <scope>IDENTIFICATION</scope>
</reference>
<proteinExistence type="predicted"/>
<feature type="chain" id="PRO_5035837244" evidence="1">
    <location>
        <begin position="16"/>
        <end position="105"/>
    </location>
</feature>
<accession>A0A8R7VBI4</accession>
<reference evidence="3" key="1">
    <citation type="journal article" date="2013" name="Nature">
        <title>Draft genome of the wheat A-genome progenitor Triticum urartu.</title>
        <authorList>
            <person name="Ling H.Q."/>
            <person name="Zhao S."/>
            <person name="Liu D."/>
            <person name="Wang J."/>
            <person name="Sun H."/>
            <person name="Zhang C."/>
            <person name="Fan H."/>
            <person name="Li D."/>
            <person name="Dong L."/>
            <person name="Tao Y."/>
            <person name="Gao C."/>
            <person name="Wu H."/>
            <person name="Li Y."/>
            <person name="Cui Y."/>
            <person name="Guo X."/>
            <person name="Zheng S."/>
            <person name="Wang B."/>
            <person name="Yu K."/>
            <person name="Liang Q."/>
            <person name="Yang W."/>
            <person name="Lou X."/>
            <person name="Chen J."/>
            <person name="Feng M."/>
            <person name="Jian J."/>
            <person name="Zhang X."/>
            <person name="Luo G."/>
            <person name="Jiang Y."/>
            <person name="Liu J."/>
            <person name="Wang Z."/>
            <person name="Sha Y."/>
            <person name="Zhang B."/>
            <person name="Wu H."/>
            <person name="Tang D."/>
            <person name="Shen Q."/>
            <person name="Xue P."/>
            <person name="Zou S."/>
            <person name="Wang X."/>
            <person name="Liu X."/>
            <person name="Wang F."/>
            <person name="Yang Y."/>
            <person name="An X."/>
            <person name="Dong Z."/>
            <person name="Zhang K."/>
            <person name="Zhang X."/>
            <person name="Luo M.C."/>
            <person name="Dvorak J."/>
            <person name="Tong Y."/>
            <person name="Wang J."/>
            <person name="Yang H."/>
            <person name="Li Z."/>
            <person name="Wang D."/>
            <person name="Zhang A."/>
            <person name="Wang J."/>
        </authorList>
    </citation>
    <scope>NUCLEOTIDE SEQUENCE</scope>
    <source>
        <strain evidence="3">cv. G1812</strain>
    </source>
</reference>
<name>A0A8R7VBI4_TRIUA</name>
<dbReference type="Proteomes" id="UP000015106">
    <property type="component" value="Chromosome 7"/>
</dbReference>
<evidence type="ECO:0000313" key="3">
    <source>
        <dbReference type="Proteomes" id="UP000015106"/>
    </source>
</evidence>
<dbReference type="AlphaFoldDB" id="A0A8R7VBI4"/>
<keyword evidence="3" id="KW-1185">Reference proteome</keyword>
<feature type="signal peptide" evidence="1">
    <location>
        <begin position="1"/>
        <end position="15"/>
    </location>
</feature>
<evidence type="ECO:0000256" key="1">
    <source>
        <dbReference type="SAM" id="SignalP"/>
    </source>
</evidence>
<organism evidence="2 3">
    <name type="scientific">Triticum urartu</name>
    <name type="common">Red wild einkorn</name>
    <name type="synonym">Crithodium urartu</name>
    <dbReference type="NCBI Taxonomy" id="4572"/>
    <lineage>
        <taxon>Eukaryota</taxon>
        <taxon>Viridiplantae</taxon>
        <taxon>Streptophyta</taxon>
        <taxon>Embryophyta</taxon>
        <taxon>Tracheophyta</taxon>
        <taxon>Spermatophyta</taxon>
        <taxon>Magnoliopsida</taxon>
        <taxon>Liliopsida</taxon>
        <taxon>Poales</taxon>
        <taxon>Poaceae</taxon>
        <taxon>BOP clade</taxon>
        <taxon>Pooideae</taxon>
        <taxon>Triticodae</taxon>
        <taxon>Triticeae</taxon>
        <taxon>Triticinae</taxon>
        <taxon>Triticum</taxon>
    </lineage>
</organism>